<dbReference type="EMBL" id="FOYT01000002">
    <property type="protein sequence ID" value="SFR63428.1"/>
    <property type="molecule type" value="Genomic_DNA"/>
</dbReference>
<feature type="non-terminal residue" evidence="8">
    <location>
        <position position="231"/>
    </location>
</feature>
<sequence>MTEDTYVGAIDQGTTGTRFMVFDHDGRVVANAYQKHEQIYPEPGWVEHDPEEIWENTQAVMHDALEEAGVDAEQLEAIGITNQRETTLIWDRETGKPIANAIVWQDRRTTDRIETLQDEGKEEWVREKTGLEPDAYFSATKAEWLLDNTDQIKLARMRPDDVRDRAEDGELMMGTIDSWLIYKLTGNHVTDVTNASRTMLFNIHEMDWDDELLEEFDVPAELLPEVRPSSD</sequence>
<accession>A0A1I6I9W3</accession>
<evidence type="ECO:0000256" key="6">
    <source>
        <dbReference type="ARBA" id="ARBA00022840"/>
    </source>
</evidence>
<keyword evidence="6" id="KW-0067">ATP-binding</keyword>
<evidence type="ECO:0000256" key="3">
    <source>
        <dbReference type="ARBA" id="ARBA00022741"/>
    </source>
</evidence>
<evidence type="ECO:0000256" key="2">
    <source>
        <dbReference type="ARBA" id="ARBA00022679"/>
    </source>
</evidence>
<feature type="domain" description="Carbohydrate kinase FGGY N-terminal" evidence="7">
    <location>
        <begin position="6"/>
        <end position="230"/>
    </location>
</feature>
<dbReference type="PANTHER" id="PTHR10196">
    <property type="entry name" value="SUGAR KINASE"/>
    <property type="match status" value="1"/>
</dbReference>
<dbReference type="STRING" id="553469.SAMN04487947_3105"/>
<dbReference type="GO" id="GO:0006071">
    <property type="term" value="P:glycerol metabolic process"/>
    <property type="evidence" value="ECO:0007669"/>
    <property type="project" value="UniProtKB-KW"/>
</dbReference>
<dbReference type="Pfam" id="PF00370">
    <property type="entry name" value="FGGY_N"/>
    <property type="match status" value="1"/>
</dbReference>
<evidence type="ECO:0000256" key="5">
    <source>
        <dbReference type="ARBA" id="ARBA00022798"/>
    </source>
</evidence>
<keyword evidence="5" id="KW-0319">Glycerol metabolism</keyword>
<dbReference type="GO" id="GO:0005829">
    <property type="term" value="C:cytosol"/>
    <property type="evidence" value="ECO:0007669"/>
    <property type="project" value="TreeGrafter"/>
</dbReference>
<dbReference type="InterPro" id="IPR018484">
    <property type="entry name" value="FGGY_N"/>
</dbReference>
<dbReference type="AlphaFoldDB" id="A0A1I6I9W3"/>
<dbReference type="FunFam" id="3.30.420.40:FF:000008">
    <property type="entry name" value="Glycerol kinase"/>
    <property type="match status" value="1"/>
</dbReference>
<reference evidence="9" key="1">
    <citation type="submission" date="2016-10" db="EMBL/GenBank/DDBJ databases">
        <authorList>
            <person name="Varghese N."/>
            <person name="Submissions S."/>
        </authorList>
    </citation>
    <scope>NUCLEOTIDE SEQUENCE [LARGE SCALE GENOMIC DNA]</scope>
    <source>
        <strain evidence="9">CGMCC 1.7736</strain>
    </source>
</reference>
<proteinExistence type="inferred from homology"/>
<dbReference type="PANTHER" id="PTHR10196:SF69">
    <property type="entry name" value="GLYCEROL KINASE"/>
    <property type="match status" value="1"/>
</dbReference>
<protein>
    <submittedName>
        <fullName evidence="8">Glycerol kinase</fullName>
    </submittedName>
</protein>
<keyword evidence="9" id="KW-1185">Reference proteome</keyword>
<name>A0A1I6I9W3_9EURY</name>
<evidence type="ECO:0000313" key="9">
    <source>
        <dbReference type="Proteomes" id="UP000198531"/>
    </source>
</evidence>
<dbReference type="Proteomes" id="UP000198531">
    <property type="component" value="Unassembled WGS sequence"/>
</dbReference>
<evidence type="ECO:0000313" key="8">
    <source>
        <dbReference type="EMBL" id="SFR63428.1"/>
    </source>
</evidence>
<evidence type="ECO:0000259" key="7">
    <source>
        <dbReference type="Pfam" id="PF00370"/>
    </source>
</evidence>
<dbReference type="GO" id="GO:0004370">
    <property type="term" value="F:glycerol kinase activity"/>
    <property type="evidence" value="ECO:0007669"/>
    <property type="project" value="TreeGrafter"/>
</dbReference>
<keyword evidence="4 8" id="KW-0418">Kinase</keyword>
<evidence type="ECO:0000256" key="1">
    <source>
        <dbReference type="ARBA" id="ARBA00009156"/>
    </source>
</evidence>
<keyword evidence="3" id="KW-0547">Nucleotide-binding</keyword>
<keyword evidence="2" id="KW-0808">Transferase</keyword>
<organism evidence="8 9">
    <name type="scientific">Halogeometricum rufum</name>
    <dbReference type="NCBI Taxonomy" id="553469"/>
    <lineage>
        <taxon>Archaea</taxon>
        <taxon>Methanobacteriati</taxon>
        <taxon>Methanobacteriota</taxon>
        <taxon>Stenosarchaea group</taxon>
        <taxon>Halobacteria</taxon>
        <taxon>Halobacteriales</taxon>
        <taxon>Haloferacaceae</taxon>
        <taxon>Halogeometricum</taxon>
    </lineage>
</organism>
<dbReference type="RefSeq" id="WP_245778504.1">
    <property type="nucleotide sequence ID" value="NZ_FOYT01000002.1"/>
</dbReference>
<comment type="similarity">
    <text evidence="1">Belongs to the FGGY kinase family.</text>
</comment>
<dbReference type="GO" id="GO:0005524">
    <property type="term" value="F:ATP binding"/>
    <property type="evidence" value="ECO:0007669"/>
    <property type="project" value="UniProtKB-KW"/>
</dbReference>
<evidence type="ECO:0000256" key="4">
    <source>
        <dbReference type="ARBA" id="ARBA00022777"/>
    </source>
</evidence>
<dbReference type="InterPro" id="IPR043129">
    <property type="entry name" value="ATPase_NBD"/>
</dbReference>
<dbReference type="SUPFAM" id="SSF53067">
    <property type="entry name" value="Actin-like ATPase domain"/>
    <property type="match status" value="1"/>
</dbReference>
<dbReference type="Gene3D" id="3.30.420.40">
    <property type="match status" value="1"/>
</dbReference>
<gene>
    <name evidence="8" type="ORF">SAMN04487947_3105</name>
</gene>